<dbReference type="RefSeq" id="XP_024084387.1">
    <property type="nucleotide sequence ID" value="XM_024228619.1"/>
</dbReference>
<dbReference type="RefSeq" id="XP_014256720.1">
    <property type="nucleotide sequence ID" value="XM_014401234.2"/>
</dbReference>
<accession>A0A8I6SP39</accession>
<dbReference type="InterPro" id="IPR026003">
    <property type="entry name" value="Cohesin_HEAT"/>
</dbReference>
<feature type="compositionally biased region" description="Basic and acidic residues" evidence="7">
    <location>
        <begin position="337"/>
        <end position="368"/>
    </location>
</feature>
<evidence type="ECO:0000256" key="4">
    <source>
        <dbReference type="ARBA" id="ARBA00023242"/>
    </source>
</evidence>
<dbReference type="InterPro" id="IPR033031">
    <property type="entry name" value="Scc2/Nipped-B"/>
</dbReference>
<feature type="compositionally biased region" description="Basic residues" evidence="7">
    <location>
        <begin position="1946"/>
        <end position="1968"/>
    </location>
</feature>
<feature type="domain" description="Sister chromatid cohesion C-terminal" evidence="8">
    <location>
        <begin position="1555"/>
        <end position="1735"/>
    </location>
</feature>
<feature type="region of interest" description="Disordered" evidence="7">
    <location>
        <begin position="304"/>
        <end position="404"/>
    </location>
</feature>
<protein>
    <recommendedName>
        <fullName evidence="6">Nipped-B protein</fullName>
    </recommendedName>
</protein>
<dbReference type="InterPro" id="IPR016024">
    <property type="entry name" value="ARM-type_fold"/>
</dbReference>
<evidence type="ECO:0000256" key="7">
    <source>
        <dbReference type="SAM" id="MobiDB-lite"/>
    </source>
</evidence>
<keyword evidence="3 6" id="KW-0677">Repeat</keyword>
<evidence type="ECO:0000313" key="10">
    <source>
        <dbReference type="Proteomes" id="UP000494040"/>
    </source>
</evidence>
<evidence type="ECO:0000313" key="9">
    <source>
        <dbReference type="EnsemblMetazoa" id="XP_024084386.1"/>
    </source>
</evidence>
<dbReference type="GO" id="GO:1990414">
    <property type="term" value="P:replication-born double-strand break repair via sister chromatid exchange"/>
    <property type="evidence" value="ECO:0007669"/>
    <property type="project" value="TreeGrafter"/>
</dbReference>
<keyword evidence="4 6" id="KW-0539">Nucleus</keyword>
<dbReference type="KEGG" id="clec:106670694"/>
<feature type="compositionally biased region" description="Basic residues" evidence="7">
    <location>
        <begin position="947"/>
        <end position="957"/>
    </location>
</feature>
<evidence type="ECO:0000256" key="3">
    <source>
        <dbReference type="ARBA" id="ARBA00022737"/>
    </source>
</evidence>
<dbReference type="GO" id="GO:0090694">
    <property type="term" value="C:Scc2-Scc4 cohesin loading complex"/>
    <property type="evidence" value="ECO:0007669"/>
    <property type="project" value="TreeGrafter"/>
</dbReference>
<dbReference type="CDD" id="cd23958">
    <property type="entry name" value="SCC2"/>
    <property type="match status" value="1"/>
</dbReference>
<dbReference type="GO" id="GO:0061775">
    <property type="term" value="F:cohesin loader activity"/>
    <property type="evidence" value="ECO:0007669"/>
    <property type="project" value="InterPro"/>
</dbReference>
<dbReference type="EnsemblMetazoa" id="XM_024228618.1">
    <property type="protein sequence ID" value="XP_024084386.1"/>
    <property type="gene ID" value="LOC106670694"/>
</dbReference>
<feature type="compositionally biased region" description="Basic and acidic residues" evidence="7">
    <location>
        <begin position="382"/>
        <end position="404"/>
    </location>
</feature>
<feature type="compositionally biased region" description="Low complexity" evidence="7">
    <location>
        <begin position="937"/>
        <end position="946"/>
    </location>
</feature>
<keyword evidence="5 6" id="KW-0131">Cell cycle</keyword>
<keyword evidence="10" id="KW-1185">Reference proteome</keyword>
<proteinExistence type="inferred from homology"/>
<dbReference type="GO" id="GO:0140588">
    <property type="term" value="P:chromatin looping"/>
    <property type="evidence" value="ECO:0007669"/>
    <property type="project" value="InterPro"/>
</dbReference>
<dbReference type="Gene3D" id="1.25.10.10">
    <property type="entry name" value="Leucine-rich Repeat Variant"/>
    <property type="match status" value="2"/>
</dbReference>
<dbReference type="PANTHER" id="PTHR21704:SF18">
    <property type="entry name" value="NIPPED-B-LIKE PROTEIN"/>
    <property type="match status" value="1"/>
</dbReference>
<evidence type="ECO:0000259" key="8">
    <source>
        <dbReference type="Pfam" id="PF12830"/>
    </source>
</evidence>
<dbReference type="CTD" id="3355136"/>
<evidence type="ECO:0000256" key="5">
    <source>
        <dbReference type="ARBA" id="ARBA00023306"/>
    </source>
</evidence>
<dbReference type="SUPFAM" id="SSF48371">
    <property type="entry name" value="ARM repeat"/>
    <property type="match status" value="1"/>
</dbReference>
<dbReference type="RefSeq" id="XP_024084386.1">
    <property type="nucleotide sequence ID" value="XM_024228618.1"/>
</dbReference>
<comment type="subcellular location">
    <subcellularLocation>
        <location evidence="1 6">Nucleus</location>
    </subcellularLocation>
</comment>
<dbReference type="InterPro" id="IPR024986">
    <property type="entry name" value="Nipped-B_C"/>
</dbReference>
<evidence type="ECO:0000256" key="6">
    <source>
        <dbReference type="RuleBase" id="RU364107"/>
    </source>
</evidence>
<comment type="similarity">
    <text evidence="2 6">Belongs to the SCC2/Nipped-B family.</text>
</comment>
<dbReference type="GO" id="GO:0003682">
    <property type="term" value="F:chromatin binding"/>
    <property type="evidence" value="ECO:0007669"/>
    <property type="project" value="TreeGrafter"/>
</dbReference>
<dbReference type="GO" id="GO:0010468">
    <property type="term" value="P:regulation of gene expression"/>
    <property type="evidence" value="ECO:0007669"/>
    <property type="project" value="InterPro"/>
</dbReference>
<dbReference type="InterPro" id="IPR011989">
    <property type="entry name" value="ARM-like"/>
</dbReference>
<dbReference type="Proteomes" id="UP000494040">
    <property type="component" value="Unassembled WGS sequence"/>
</dbReference>
<feature type="region of interest" description="Disordered" evidence="7">
    <location>
        <begin position="1913"/>
        <end position="1985"/>
    </location>
</feature>
<feature type="region of interest" description="Disordered" evidence="7">
    <location>
        <begin position="936"/>
        <end position="979"/>
    </location>
</feature>
<evidence type="ECO:0000256" key="2">
    <source>
        <dbReference type="ARBA" id="ARBA00009252"/>
    </source>
</evidence>
<dbReference type="GO" id="GO:0071169">
    <property type="term" value="P:establishment of protein localization to chromatin"/>
    <property type="evidence" value="ECO:0007669"/>
    <property type="project" value="TreeGrafter"/>
</dbReference>
<dbReference type="EnsemblMetazoa" id="XM_024228620.1">
    <property type="protein sequence ID" value="XP_024084388.1"/>
    <property type="gene ID" value="LOC106670694"/>
</dbReference>
<reference evidence="9" key="1">
    <citation type="submission" date="2022-01" db="UniProtKB">
        <authorList>
            <consortium name="EnsemblMetazoa"/>
        </authorList>
    </citation>
    <scope>IDENTIFICATION</scope>
</reference>
<dbReference type="Pfam" id="PF12830">
    <property type="entry name" value="Nipped-B_C"/>
    <property type="match status" value="1"/>
</dbReference>
<dbReference type="OMA" id="GSTDWPA"/>
<feature type="compositionally biased region" description="Acidic residues" evidence="7">
    <location>
        <begin position="962"/>
        <end position="974"/>
    </location>
</feature>
<dbReference type="RefSeq" id="XP_024084388.1">
    <property type="nucleotide sequence ID" value="XM_024228620.1"/>
</dbReference>
<dbReference type="EnsemblMetazoa" id="XM_014401234.2">
    <property type="protein sequence ID" value="XP_014256720.1"/>
    <property type="gene ID" value="LOC106670694"/>
</dbReference>
<dbReference type="PANTHER" id="PTHR21704">
    <property type="entry name" value="NIPPED-B-LIKE PROTEIN DELANGIN SCC2-RELATED"/>
    <property type="match status" value="1"/>
</dbReference>
<name>A0A8I6SP39_CIMLE</name>
<organism evidence="9 10">
    <name type="scientific">Cimex lectularius</name>
    <name type="common">Bed bug</name>
    <name type="synonym">Acanthia lectularia</name>
    <dbReference type="NCBI Taxonomy" id="79782"/>
    <lineage>
        <taxon>Eukaryota</taxon>
        <taxon>Metazoa</taxon>
        <taxon>Ecdysozoa</taxon>
        <taxon>Arthropoda</taxon>
        <taxon>Hexapoda</taxon>
        <taxon>Insecta</taxon>
        <taxon>Pterygota</taxon>
        <taxon>Neoptera</taxon>
        <taxon>Paraneoptera</taxon>
        <taxon>Hemiptera</taxon>
        <taxon>Heteroptera</taxon>
        <taxon>Panheteroptera</taxon>
        <taxon>Cimicomorpha</taxon>
        <taxon>Cimicidae</taxon>
        <taxon>Cimex</taxon>
    </lineage>
</organism>
<dbReference type="Pfam" id="PF12765">
    <property type="entry name" value="Cohesin_HEAT"/>
    <property type="match status" value="1"/>
</dbReference>
<dbReference type="GeneID" id="106670694"/>
<feature type="compositionally biased region" description="Acidic residues" evidence="7">
    <location>
        <begin position="1973"/>
        <end position="1985"/>
    </location>
</feature>
<dbReference type="GO" id="GO:0034087">
    <property type="term" value="P:establishment of mitotic sister chromatid cohesion"/>
    <property type="evidence" value="ECO:0007669"/>
    <property type="project" value="TreeGrafter"/>
</dbReference>
<feature type="compositionally biased region" description="Basic and acidic residues" evidence="7">
    <location>
        <begin position="308"/>
        <end position="322"/>
    </location>
</feature>
<dbReference type="OrthoDB" id="418242at2759"/>
<dbReference type="EnsemblMetazoa" id="XM_024228619.1">
    <property type="protein sequence ID" value="XP_024084387.1"/>
    <property type="gene ID" value="LOC106670694"/>
</dbReference>
<evidence type="ECO:0000256" key="1">
    <source>
        <dbReference type="ARBA" id="ARBA00004123"/>
    </source>
</evidence>
<sequence length="1985" mass="225685">MNGEIPSVPITTLAGISSLTDLLPEMPLPSPLPQTMSNKSLLFHPRVAEEANILLSLRDDALVPQLTQSLNQTAAINIELKDHYANSDLVDVDQQNIPELLKAILFRDPGVFNGLNGTSPEQANMAPSVTQMCGTPTIVPLPTTPTTRPCVNTTQHEIVKEPAAAVVDRVVTEQIPSPMKTTSKNVSLKKVEESIIKALSDDFETNAAKQIAGSKSEAAVVSTQNFKETEIKDEKYFDIEKEIKDKEKISKGPETPQRTTRQTNCKLSSPIVMLNRLSTEDQALMQQSLKEFAEKSPSLANKLGIIKNNEHNDKDKNKIKDEPESDEEPKNKSKIFKAREKERELQRKKDKSSGKADKEDGIKLESERNKRKKRNTRSTGSNEKDKEKEKEKEKEKDEKSEDEKVDIVIPKPKLRKVEKKLVPVIEKLSVEELMETNTYQRFNKSLERIFEDIEDVDITAEIGDEGDCPSEALIPKYHLQDLCSEAAKLNTLGAMESIPSDKITKLLTILERNIRDGAKVSPISDPNDGEDERKLFVELAMERVMRAVDASLTALYILTSPNMQKQVYLEDVIDRIIIFTKFQLHNTIYPAYDPVYRVQNKDKDGFVGPGRKKRNSNKEVKEKSVLSLYTKLTEVVSLLAELMDIQKLTDNAVLHASSMGISPFFVERVSDLQLAALKLVTTIFSKYEKHRKLLLDDILASMARLPSSKRSLRSYRLSSEEYIQMLTALVLQLVQCMVVLPPNLDAKNDTNLNPDIVIVSKFKSARNTASNFLYVFLTKCSSKSEEIDYRPLFENFVQDLLTTVNKPEWPAAELMLSVLGNLLVNNFVNKSLEMSLRVASLDYLGAVAARLRKDAVTSQLRRSTIDQIIKDIQTEEMKDDEGVCKGEIKEVTNDDDRMQFLQRVLLDYLAIRGQTETVLTHARHFYLAQWYQDNCVSSMSPSSPSKKSSKRKKKNRRKGAETSDEDQTTSEDEGICSKSSEDPVDTYKFNESKKRFLLSKIRPFEDSVSADGVKTQVMQTYIDYGSAELIARYLASKRPFSQSFDVYLKHILKVLTETSVLIRTKAMKCLTSIVEVDPSVLGLKEMQLGVSHSFLDHSTSVREAAVDLVGKFILSRTELIPTYYDMLSARILDTGVSVRKRVIKILKEVCIECPDFPKIPEICVKIIRRVNDEDGIRKLVLEVFQNMWFTPVKERPVLDTDALVRKVMNITDVVSASNDVSIEWFEQLLLSLFKPREDKEETTKVAVEVPKTILVACKQIVDCLVETVIRLDGNGQDSQRLVSCLLMLYLFAKIRPQLLVHHATTLQPYLSLKCQTQGDYQIISCVARTLELVVPLIEHPSEMFLSRLEEDSVKLMMQQDPSVVSSCVSCLGSIVNNVTRNFALIRDCLKKYHGFLASYKQLLESGNRNPESLQRLKPLFRRSLFVVGLLLRFFDFTDKDVIGDQLPETIKDDVFNTFIFFLHNDEESQHYTLKAVGSVCIRHYELMLGTELKTLYHNYLKNESAPLAMKVQVLTNIENYLQEEEKKMIKQDQEWAKLSKTENLKEMGDVTSGMASTVIQLYLKETLEAFLHPHPSVRNSALKVIQLILAQGLVHPVQIVPYLICMSTDNDKAVSSCADKQLQDIEKKYPGFIHMKAQPGIKLSYKLQKILQYESTVRGFRLKEGELPSALNGFLYSILRTKQQRRALMLSILKQFDEHGKTSLAQMLYLADNMAYFPYQVQDEPLFIIHHIDIIISVTGTNLLQSFREALIPLHTEEERAQNPDEEEDEDEEMLLQRIPEDTTILQHCLTASQGCLLLLVLKQHLKTLYGFNDAKITQYSPTDGSKVYDKSVNRKSNSKFNPKATLQKLKEGTPPRILDEDARRELVTEYLEFKTLIMNLDPDDQDDDDVQRNTSEGTGTVLRVRELIAKKTEESEQAAAAQHDPNNPPKVPKLTIITSKGEVRTHRHKSRKTERHKKHHHKRKRKFRSSDDSENEYSDPDFLV</sequence>